<evidence type="ECO:0000259" key="6">
    <source>
        <dbReference type="PROSITE" id="PS00716"/>
    </source>
</evidence>
<evidence type="ECO:0000313" key="8">
    <source>
        <dbReference type="Proteomes" id="UP000320390"/>
    </source>
</evidence>
<dbReference type="PANTHER" id="PTHR30603">
    <property type="entry name" value="RNA POLYMERASE SIGMA FACTOR RPO"/>
    <property type="match status" value="1"/>
</dbReference>
<evidence type="ECO:0000256" key="1">
    <source>
        <dbReference type="ARBA" id="ARBA00023015"/>
    </source>
</evidence>
<dbReference type="PRINTS" id="PR00046">
    <property type="entry name" value="SIGMA70FCT"/>
</dbReference>
<dbReference type="GO" id="GO:0006352">
    <property type="term" value="P:DNA-templated transcription initiation"/>
    <property type="evidence" value="ECO:0007669"/>
    <property type="project" value="InterPro"/>
</dbReference>
<dbReference type="Gene3D" id="1.10.601.10">
    <property type="entry name" value="RNA Polymerase Primary Sigma Factor"/>
    <property type="match status" value="1"/>
</dbReference>
<dbReference type="Pfam" id="PF04542">
    <property type="entry name" value="Sigma70_r2"/>
    <property type="match status" value="1"/>
</dbReference>
<feature type="domain" description="RNA polymerase sigma-70" evidence="6">
    <location>
        <begin position="289"/>
        <end position="315"/>
    </location>
</feature>
<dbReference type="Pfam" id="PF04545">
    <property type="entry name" value="Sigma70_r4"/>
    <property type="match status" value="1"/>
</dbReference>
<reference evidence="7 8" key="1">
    <citation type="submission" date="2019-02" db="EMBL/GenBank/DDBJ databases">
        <title>Deep-cultivation of Planctomycetes and their phenomic and genomic characterization uncovers novel biology.</title>
        <authorList>
            <person name="Wiegand S."/>
            <person name="Jogler M."/>
            <person name="Boedeker C."/>
            <person name="Pinto D."/>
            <person name="Vollmers J."/>
            <person name="Rivas-Marin E."/>
            <person name="Kohn T."/>
            <person name="Peeters S.H."/>
            <person name="Heuer A."/>
            <person name="Rast P."/>
            <person name="Oberbeckmann S."/>
            <person name="Bunk B."/>
            <person name="Jeske O."/>
            <person name="Meyerdierks A."/>
            <person name="Storesund J.E."/>
            <person name="Kallscheuer N."/>
            <person name="Luecker S."/>
            <person name="Lage O.M."/>
            <person name="Pohl T."/>
            <person name="Merkel B.J."/>
            <person name="Hornburger P."/>
            <person name="Mueller R.-W."/>
            <person name="Bruemmer F."/>
            <person name="Labrenz M."/>
            <person name="Spormann A.M."/>
            <person name="Op den Camp H."/>
            <person name="Overmann J."/>
            <person name="Amann R."/>
            <person name="Jetten M.S.M."/>
            <person name="Mascher T."/>
            <person name="Medema M.H."/>
            <person name="Devos D.P."/>
            <person name="Kaster A.-K."/>
            <person name="Ovreas L."/>
            <person name="Rohde M."/>
            <person name="Galperin M.Y."/>
            <person name="Jogler C."/>
        </authorList>
    </citation>
    <scope>NUCLEOTIDE SEQUENCE [LARGE SCALE GENOMIC DNA]</scope>
    <source>
        <strain evidence="7 8">Poly30</strain>
    </source>
</reference>
<protein>
    <submittedName>
        <fullName evidence="7">RNA polymerase sigma factor SigA</fullName>
    </submittedName>
</protein>
<dbReference type="InterPro" id="IPR000943">
    <property type="entry name" value="RNA_pol_sigma70"/>
</dbReference>
<keyword evidence="3" id="KW-0238">DNA-binding</keyword>
<organism evidence="7 8">
    <name type="scientific">Saltatorellus ferox</name>
    <dbReference type="NCBI Taxonomy" id="2528018"/>
    <lineage>
        <taxon>Bacteria</taxon>
        <taxon>Pseudomonadati</taxon>
        <taxon>Planctomycetota</taxon>
        <taxon>Planctomycetia</taxon>
        <taxon>Planctomycetia incertae sedis</taxon>
        <taxon>Saltatorellus</taxon>
    </lineage>
</organism>
<accession>A0A518F196</accession>
<dbReference type="InterPro" id="IPR036388">
    <property type="entry name" value="WH-like_DNA-bd_sf"/>
</dbReference>
<feature type="compositionally biased region" description="Basic and acidic residues" evidence="5">
    <location>
        <begin position="1"/>
        <end position="14"/>
    </location>
</feature>
<keyword evidence="1" id="KW-0805">Transcription regulation</keyword>
<keyword evidence="4" id="KW-0804">Transcription</keyword>
<dbReference type="SUPFAM" id="SSF88946">
    <property type="entry name" value="Sigma2 domain of RNA polymerase sigma factors"/>
    <property type="match status" value="1"/>
</dbReference>
<dbReference type="Gene3D" id="1.10.10.10">
    <property type="entry name" value="Winged helix-like DNA-binding domain superfamily/Winged helix DNA-binding domain"/>
    <property type="match status" value="2"/>
</dbReference>
<sequence>MKRIAEGPSRDVEGRSPPALKKPSPGIRTVRKKQRRRTCPLLPIYRPDRPESAISAERCLETYLQEINEVPLLTAEQEKELGARVQAGDMEAREHLIRANLRLVVSIAKMYGERGLNLQDLIAEGNIGLMKAAEKFDPDAGCRFSTYGTWWIKQSIRRALTNTVKSVRVPGYMNEMMSKWRTVANELRYMLGRMPTVEEVALELDIPKESWPLLKRTIESNAAGQVSLDVMTQSQDTVEDENATDPEDSTIQNDLLARLNELLLVIDEREATILRLRYGLGSNAEDPMTLKEIGKIVGLTRERVRQIERDALKKLYEVMAGE</sequence>
<dbReference type="GO" id="GO:0016987">
    <property type="term" value="F:sigma factor activity"/>
    <property type="evidence" value="ECO:0007669"/>
    <property type="project" value="UniProtKB-KW"/>
</dbReference>
<dbReference type="InterPro" id="IPR014284">
    <property type="entry name" value="RNA_pol_sigma-70_dom"/>
</dbReference>
<dbReference type="PANTHER" id="PTHR30603:SF60">
    <property type="entry name" value="RNA POLYMERASE SIGMA FACTOR RPOD"/>
    <property type="match status" value="1"/>
</dbReference>
<dbReference type="Proteomes" id="UP000320390">
    <property type="component" value="Chromosome"/>
</dbReference>
<proteinExistence type="predicted"/>
<dbReference type="InterPro" id="IPR013324">
    <property type="entry name" value="RNA_pol_sigma_r3/r4-like"/>
</dbReference>
<dbReference type="Pfam" id="PF00140">
    <property type="entry name" value="Sigma70_r1_2"/>
    <property type="match status" value="1"/>
</dbReference>
<dbReference type="InterPro" id="IPR007627">
    <property type="entry name" value="RNA_pol_sigma70_r2"/>
</dbReference>
<dbReference type="EMBL" id="CP036434">
    <property type="protein sequence ID" value="QDV10105.1"/>
    <property type="molecule type" value="Genomic_DNA"/>
</dbReference>
<dbReference type="PROSITE" id="PS00716">
    <property type="entry name" value="SIGMA70_2"/>
    <property type="match status" value="1"/>
</dbReference>
<dbReference type="NCBIfam" id="TIGR02937">
    <property type="entry name" value="sigma70-ECF"/>
    <property type="match status" value="1"/>
</dbReference>
<evidence type="ECO:0000256" key="5">
    <source>
        <dbReference type="SAM" id="MobiDB-lite"/>
    </source>
</evidence>
<dbReference type="GO" id="GO:0003677">
    <property type="term" value="F:DNA binding"/>
    <property type="evidence" value="ECO:0007669"/>
    <property type="project" value="UniProtKB-KW"/>
</dbReference>
<name>A0A518F196_9BACT</name>
<keyword evidence="8" id="KW-1185">Reference proteome</keyword>
<dbReference type="InterPro" id="IPR007630">
    <property type="entry name" value="RNA_pol_sigma70_r4"/>
</dbReference>
<evidence type="ECO:0000256" key="4">
    <source>
        <dbReference type="ARBA" id="ARBA00023163"/>
    </source>
</evidence>
<dbReference type="InterPro" id="IPR009042">
    <property type="entry name" value="RNA_pol_sigma70_r1_2"/>
</dbReference>
<evidence type="ECO:0000256" key="2">
    <source>
        <dbReference type="ARBA" id="ARBA00023082"/>
    </source>
</evidence>
<dbReference type="InterPro" id="IPR050239">
    <property type="entry name" value="Sigma-70_RNA_pol_init_factors"/>
</dbReference>
<dbReference type="CDD" id="cd06171">
    <property type="entry name" value="Sigma70_r4"/>
    <property type="match status" value="1"/>
</dbReference>
<keyword evidence="2" id="KW-0731">Sigma factor</keyword>
<dbReference type="SUPFAM" id="SSF88659">
    <property type="entry name" value="Sigma3 and sigma4 domains of RNA polymerase sigma factors"/>
    <property type="match status" value="2"/>
</dbReference>
<gene>
    <name evidence="7" type="primary">sigA_3</name>
    <name evidence="7" type="ORF">Poly30_56670</name>
</gene>
<evidence type="ECO:0000313" key="7">
    <source>
        <dbReference type="EMBL" id="QDV10105.1"/>
    </source>
</evidence>
<dbReference type="AlphaFoldDB" id="A0A518F196"/>
<feature type="region of interest" description="Disordered" evidence="5">
    <location>
        <begin position="1"/>
        <end position="35"/>
    </location>
</feature>
<dbReference type="InterPro" id="IPR013325">
    <property type="entry name" value="RNA_pol_sigma_r2"/>
</dbReference>
<evidence type="ECO:0000256" key="3">
    <source>
        <dbReference type="ARBA" id="ARBA00023125"/>
    </source>
</evidence>